<dbReference type="RefSeq" id="WP_209453409.1">
    <property type="nucleotide sequence ID" value="NZ_JAGGLT010000009.1"/>
</dbReference>
<evidence type="ECO:0000313" key="7">
    <source>
        <dbReference type="Proteomes" id="UP001166402"/>
    </source>
</evidence>
<keyword evidence="3 4" id="KW-0326">Glycosidase</keyword>
<dbReference type="InterPro" id="IPR051801">
    <property type="entry name" value="GH28_Enzymes"/>
</dbReference>
<proteinExistence type="inferred from homology"/>
<comment type="caution">
    <text evidence="6">The sequence shown here is derived from an EMBL/GenBank/DDBJ whole genome shotgun (WGS) entry which is preliminary data.</text>
</comment>
<dbReference type="Pfam" id="PF00295">
    <property type="entry name" value="Glyco_hydro_28"/>
    <property type="match status" value="1"/>
</dbReference>
<accession>A0ABS4NCU7</accession>
<dbReference type="Pfam" id="PF12708">
    <property type="entry name" value="Pect-lyase_RHGA_epim"/>
    <property type="match status" value="1"/>
</dbReference>
<organism evidence="6 7">
    <name type="scientific">Thermoanaerobacterium butyriciformans</name>
    <dbReference type="NCBI Taxonomy" id="1702242"/>
    <lineage>
        <taxon>Bacteria</taxon>
        <taxon>Bacillati</taxon>
        <taxon>Bacillota</taxon>
        <taxon>Clostridia</taxon>
        <taxon>Thermoanaerobacterales</taxon>
        <taxon>Thermoanaerobacteraceae</taxon>
        <taxon>Thermoanaerobacterium</taxon>
    </lineage>
</organism>
<evidence type="ECO:0000313" key="6">
    <source>
        <dbReference type="EMBL" id="MBP2071503.1"/>
    </source>
</evidence>
<dbReference type="InterPro" id="IPR012334">
    <property type="entry name" value="Pectin_lyas_fold"/>
</dbReference>
<dbReference type="InterPro" id="IPR011050">
    <property type="entry name" value="Pectin_lyase_fold/virulence"/>
</dbReference>
<evidence type="ECO:0000256" key="1">
    <source>
        <dbReference type="ARBA" id="ARBA00008834"/>
    </source>
</evidence>
<dbReference type="InterPro" id="IPR006626">
    <property type="entry name" value="PbH1"/>
</dbReference>
<sequence>MLKLNLISVSSRTISIEVENDECYYTDREYVLYINSLNAGSIKTNVFTIKNLDPDEEYSILIKDEETKELSDELAIRTKPETAYINVRDFGAKGDGKNLDTLSIQAAIMACPDGGRIYFPEGKYLTCPLFLKSNMTLELGKGAVLLGAKEREMYPILPGEIDCKKIEDSYLGSWEGEAKEIFASLITGIDVENVNIIGEGTIDGNSSFDTWWHDAKVKRIAWRPRTIFLNKCKNVLIEGITIKNSPSWTIHPLLSQNLKFINLNIENPKDAPNTDGLDPESCKDVVILGTRFSVGDDCIAIKSGKLAISRKLPVPSENLYIRNCLMEYGHGAVVIGSEMSGGVKNVHVDRCVFRKTDRGIRIKTRRGRGSTGIIDEIHASNIKMDKVLTPFTINSFYFCDADGKTEYVWNKEKLPVDDRTPYIGNIYLKDITCNDTQVAAGYMYGLPERKIEKVTMENIYIKFDLNAKPDYPEMLSFVDEMCRNGFYLNNIKKLKLKNVIVENASTEPFILLNIDDEKIE</sequence>
<reference evidence="6" key="1">
    <citation type="submission" date="2021-03" db="EMBL/GenBank/DDBJ databases">
        <title>Genomic Encyclopedia of Type Strains, Phase IV (KMG-IV): sequencing the most valuable type-strain genomes for metagenomic binning, comparative biology and taxonomic classification.</title>
        <authorList>
            <person name="Goeker M."/>
        </authorList>
    </citation>
    <scope>NUCLEOTIDE SEQUENCE</scope>
    <source>
        <strain evidence="6">DSM 101588</strain>
    </source>
</reference>
<dbReference type="PANTHER" id="PTHR31339">
    <property type="entry name" value="PECTIN LYASE-RELATED"/>
    <property type="match status" value="1"/>
</dbReference>
<comment type="similarity">
    <text evidence="1 4">Belongs to the glycosyl hydrolase 28 family.</text>
</comment>
<evidence type="ECO:0000259" key="5">
    <source>
        <dbReference type="Pfam" id="PF12708"/>
    </source>
</evidence>
<keyword evidence="7" id="KW-1185">Reference proteome</keyword>
<dbReference type="Gene3D" id="2.160.20.10">
    <property type="entry name" value="Single-stranded right-handed beta-helix, Pectin lyase-like"/>
    <property type="match status" value="1"/>
</dbReference>
<dbReference type="SUPFAM" id="SSF51126">
    <property type="entry name" value="Pectin lyase-like"/>
    <property type="match status" value="1"/>
</dbReference>
<protein>
    <submittedName>
        <fullName evidence="6">Polygalacturonase</fullName>
    </submittedName>
</protein>
<feature type="domain" description="Rhamnogalacturonase A/B/Epimerase-like pectate lyase" evidence="5">
    <location>
        <begin position="84"/>
        <end position="126"/>
    </location>
</feature>
<dbReference type="InterPro" id="IPR024535">
    <property type="entry name" value="RHGA/B-epi-like_pectate_lyase"/>
</dbReference>
<dbReference type="Proteomes" id="UP001166402">
    <property type="component" value="Unassembled WGS sequence"/>
</dbReference>
<evidence type="ECO:0000256" key="3">
    <source>
        <dbReference type="ARBA" id="ARBA00023295"/>
    </source>
</evidence>
<evidence type="ECO:0000256" key="2">
    <source>
        <dbReference type="ARBA" id="ARBA00022801"/>
    </source>
</evidence>
<dbReference type="PANTHER" id="PTHR31339:SF9">
    <property type="entry name" value="PLASMIN AND FIBRONECTIN-BINDING PROTEIN A"/>
    <property type="match status" value="1"/>
</dbReference>
<dbReference type="InterPro" id="IPR000743">
    <property type="entry name" value="Glyco_hydro_28"/>
</dbReference>
<gene>
    <name evidence="6" type="ORF">J2Z80_001023</name>
</gene>
<name>A0ABS4NCU7_9THEO</name>
<dbReference type="EMBL" id="JAGGLT010000009">
    <property type="protein sequence ID" value="MBP2071503.1"/>
    <property type="molecule type" value="Genomic_DNA"/>
</dbReference>
<dbReference type="SMART" id="SM00710">
    <property type="entry name" value="PbH1"/>
    <property type="match status" value="5"/>
</dbReference>
<evidence type="ECO:0000256" key="4">
    <source>
        <dbReference type="RuleBase" id="RU361169"/>
    </source>
</evidence>
<dbReference type="PROSITE" id="PS00502">
    <property type="entry name" value="POLYGALACTURONASE"/>
    <property type="match status" value="1"/>
</dbReference>
<keyword evidence="2 4" id="KW-0378">Hydrolase</keyword>